<accession>A0A4V3RYH3</accession>
<proteinExistence type="predicted"/>
<protein>
    <submittedName>
        <fullName evidence="2">DUF2860 domain-containing protein</fullName>
    </submittedName>
</protein>
<dbReference type="AlphaFoldDB" id="A0A4V3RYH3"/>
<comment type="caution">
    <text evidence="2">The sequence shown here is derived from an EMBL/GenBank/DDBJ whole genome shotgun (WGS) entry which is preliminary data.</text>
</comment>
<evidence type="ECO:0000313" key="2">
    <source>
        <dbReference type="EMBL" id="TGY90409.1"/>
    </source>
</evidence>
<dbReference type="Pfam" id="PF10082">
    <property type="entry name" value="BBP2_2"/>
    <property type="match status" value="1"/>
</dbReference>
<feature type="signal peptide" evidence="1">
    <location>
        <begin position="1"/>
        <end position="19"/>
    </location>
</feature>
<dbReference type="SUPFAM" id="SSF56935">
    <property type="entry name" value="Porins"/>
    <property type="match status" value="1"/>
</dbReference>
<feature type="chain" id="PRO_5020961752" evidence="1">
    <location>
        <begin position="20"/>
        <end position="306"/>
    </location>
</feature>
<dbReference type="InterPro" id="IPR018759">
    <property type="entry name" value="BBP2_2"/>
</dbReference>
<sequence>MYRSALAIGLFAACAPAVAQEGRFELRSENQISRDDPFAADEVIDEFGLAGFDLETGFDTNTWVRRVQPVGGGAVWRFEGQVRARTYFDQDDIDSLLFTPRVQYWKRFAGDRFQFRIYGAYSHLSRDGDSRWTRPESEAQLRWRHDGERRSETVARLRVTHYDFEESFVAGLDQTRVRVGLEHFLRPDPEINQLRLSVFYEEGEADDDANSFTEVRVGAGYDHAIREGLTVSFQADYRDREYEAPFSSAFPFQRADERFLAEARVEKKVSEHVTAFAGAGYLENSSNIATRDYGGATFRVGLRAEF</sequence>
<reference evidence="2 3" key="1">
    <citation type="journal article" date="2017" name="Int. J. Syst. Evol. Microbiol.">
        <title>Marinicauda algicola sp. nov., isolated from a marine red alga Rhodosorus marinus.</title>
        <authorList>
            <person name="Jeong S.E."/>
            <person name="Jeon S.H."/>
            <person name="Chun B.H."/>
            <person name="Kim D.W."/>
            <person name="Jeon C.O."/>
        </authorList>
    </citation>
    <scope>NUCLEOTIDE SEQUENCE [LARGE SCALE GENOMIC DNA]</scope>
    <source>
        <strain evidence="2 3">JCM 31718</strain>
    </source>
</reference>
<evidence type="ECO:0000256" key="1">
    <source>
        <dbReference type="SAM" id="SignalP"/>
    </source>
</evidence>
<evidence type="ECO:0000313" key="3">
    <source>
        <dbReference type="Proteomes" id="UP000308054"/>
    </source>
</evidence>
<keyword evidence="1" id="KW-0732">Signal</keyword>
<keyword evidence="3" id="KW-1185">Reference proteome</keyword>
<dbReference type="Proteomes" id="UP000308054">
    <property type="component" value="Unassembled WGS sequence"/>
</dbReference>
<dbReference type="EMBL" id="SRXW01000001">
    <property type="protein sequence ID" value="TGY90409.1"/>
    <property type="molecule type" value="Genomic_DNA"/>
</dbReference>
<organism evidence="2 3">
    <name type="scientific">Marinicauda algicola</name>
    <dbReference type="NCBI Taxonomy" id="2029849"/>
    <lineage>
        <taxon>Bacteria</taxon>
        <taxon>Pseudomonadati</taxon>
        <taxon>Pseudomonadota</taxon>
        <taxon>Alphaproteobacteria</taxon>
        <taxon>Maricaulales</taxon>
        <taxon>Maricaulaceae</taxon>
        <taxon>Marinicauda</taxon>
    </lineage>
</organism>
<name>A0A4V3RYH3_9PROT</name>
<gene>
    <name evidence="2" type="ORF">E5163_04630</name>
</gene>
<dbReference type="RefSeq" id="WP_135994908.1">
    <property type="nucleotide sequence ID" value="NZ_CP071057.1"/>
</dbReference>
<dbReference type="OrthoDB" id="7594487at2"/>